<dbReference type="EMBL" id="CAJOBF010009044">
    <property type="protein sequence ID" value="CAF4267638.1"/>
    <property type="molecule type" value="Genomic_DNA"/>
</dbReference>
<sequence length="334" mass="39305">MKSLFSRHGFRVTSLLQILIELYICLELKYELIRSFLYLSDLFTSSQQLYDLCYKYFCTWFDEDDVMISLVSYGLCKPNILFRQRTKEYNELYIRLIERVIKRLNKILHDPTFTCVLTLMDYSVDGSISSLPYPMFHRFCSQILPQIHHKIQWLHLELLTMNAILLSANYPNLYGLGLYGLKMQKVTYLFTDETLLYRFKNQISSLVIDIVDSDGANSLEIIRFIFTHLCAMFTNLRYLNFGPSLSKCQQLSFGTSSLEVVSSTISELHICVPCFLDCLYLLDGRFNQLHTLYVYITFIYVPQETINHKAYYILNNIFDSDEKILLYFFLGKTT</sequence>
<protein>
    <submittedName>
        <fullName evidence="1">Uncharacterized protein</fullName>
    </submittedName>
</protein>
<organism evidence="1 2">
    <name type="scientific">Rotaria magnacalcarata</name>
    <dbReference type="NCBI Taxonomy" id="392030"/>
    <lineage>
        <taxon>Eukaryota</taxon>
        <taxon>Metazoa</taxon>
        <taxon>Spiralia</taxon>
        <taxon>Gnathifera</taxon>
        <taxon>Rotifera</taxon>
        <taxon>Eurotatoria</taxon>
        <taxon>Bdelloidea</taxon>
        <taxon>Philodinida</taxon>
        <taxon>Philodinidae</taxon>
        <taxon>Rotaria</taxon>
    </lineage>
</organism>
<proteinExistence type="predicted"/>
<evidence type="ECO:0000313" key="1">
    <source>
        <dbReference type="EMBL" id="CAF4267638.1"/>
    </source>
</evidence>
<name>A0A820FVH9_9BILA</name>
<dbReference type="Proteomes" id="UP000663842">
    <property type="component" value="Unassembled WGS sequence"/>
</dbReference>
<dbReference type="AlphaFoldDB" id="A0A820FVH9"/>
<comment type="caution">
    <text evidence="1">The sequence shown here is derived from an EMBL/GenBank/DDBJ whole genome shotgun (WGS) entry which is preliminary data.</text>
</comment>
<gene>
    <name evidence="1" type="ORF">UXM345_LOCUS31624</name>
</gene>
<accession>A0A820FVH9</accession>
<evidence type="ECO:0000313" key="2">
    <source>
        <dbReference type="Proteomes" id="UP000663842"/>
    </source>
</evidence>
<reference evidence="1" key="1">
    <citation type="submission" date="2021-02" db="EMBL/GenBank/DDBJ databases">
        <authorList>
            <person name="Nowell W R."/>
        </authorList>
    </citation>
    <scope>NUCLEOTIDE SEQUENCE</scope>
</reference>